<proteinExistence type="predicted"/>
<dbReference type="Pfam" id="PF20173">
    <property type="entry name" value="ZnF_RZ-type"/>
    <property type="match status" value="1"/>
</dbReference>
<evidence type="ECO:0000256" key="1">
    <source>
        <dbReference type="ARBA" id="ARBA00004496"/>
    </source>
</evidence>
<organism evidence="8 9">
    <name type="scientific">Reticulomyxa filosa</name>
    <dbReference type="NCBI Taxonomy" id="46433"/>
    <lineage>
        <taxon>Eukaryota</taxon>
        <taxon>Sar</taxon>
        <taxon>Rhizaria</taxon>
        <taxon>Retaria</taxon>
        <taxon>Foraminifera</taxon>
        <taxon>Monothalamids</taxon>
        <taxon>Reticulomyxidae</taxon>
        <taxon>Reticulomyxa</taxon>
    </lineage>
</organism>
<accession>X6P5R4</accession>
<evidence type="ECO:0000256" key="6">
    <source>
        <dbReference type="ARBA" id="ARBA00022859"/>
    </source>
</evidence>
<feature type="domain" description="RZ-type" evidence="7">
    <location>
        <begin position="1"/>
        <end position="85"/>
    </location>
</feature>
<dbReference type="GO" id="GO:0005737">
    <property type="term" value="C:cytoplasm"/>
    <property type="evidence" value="ECO:0007669"/>
    <property type="project" value="UniProtKB-SubCell"/>
</dbReference>
<keyword evidence="4" id="KW-0863">Zinc-finger</keyword>
<dbReference type="EMBL" id="ASPP01003310">
    <property type="protein sequence ID" value="ETO33546.1"/>
    <property type="molecule type" value="Genomic_DNA"/>
</dbReference>
<reference evidence="8 9" key="1">
    <citation type="journal article" date="2013" name="Curr. Biol.">
        <title>The Genome of the Foraminiferan Reticulomyxa filosa.</title>
        <authorList>
            <person name="Glockner G."/>
            <person name="Hulsmann N."/>
            <person name="Schleicher M."/>
            <person name="Noegel A.A."/>
            <person name="Eichinger L."/>
            <person name="Gallinger C."/>
            <person name="Pawlowski J."/>
            <person name="Sierra R."/>
            <person name="Euteneuer U."/>
            <person name="Pillet L."/>
            <person name="Moustafa A."/>
            <person name="Platzer M."/>
            <person name="Groth M."/>
            <person name="Szafranski K."/>
            <person name="Schliwa M."/>
        </authorList>
    </citation>
    <scope>NUCLEOTIDE SEQUENCE [LARGE SCALE GENOMIC DNA]</scope>
</reference>
<keyword evidence="6" id="KW-0391">Immunity</keyword>
<dbReference type="InterPro" id="IPR046439">
    <property type="entry name" value="ZF_RZ_dom"/>
</dbReference>
<evidence type="ECO:0000256" key="3">
    <source>
        <dbReference type="ARBA" id="ARBA00022723"/>
    </source>
</evidence>
<evidence type="ECO:0000256" key="4">
    <source>
        <dbReference type="ARBA" id="ARBA00022771"/>
    </source>
</evidence>
<keyword evidence="5" id="KW-0862">Zinc</keyword>
<comment type="caution">
    <text evidence="8">The sequence shown here is derived from an EMBL/GenBank/DDBJ whole genome shotgun (WGS) entry which is preliminary data.</text>
</comment>
<sequence length="695" mass="81293">MPENAHMDIIRVMKNTGNEGKTFTIRYCPNGHPFIIGACGHPTEKVICAVDRCGKEIGDLIYIDTNTGLKELEIPKGYVLDGSDEELSIGDSFWRFEGKQEIRRIYEVACTLLRLLIHLSLLIRNAAVQEGCKQLQELLKKESAEEVTKFLEKQAIGYFQLLGKITELNDELLAVALHQMLDGLPQIFNRWYPNGLDGTDLITTYDFEKKFDSQYAGFFSRLEKFNELNNRSRIAMDEDKAMKEIFSEIEEKKQLTNPITSNISRIYEIWSVKYLPVIGQWMRHVYFHYSRQITQQECQLKTVTQVIEEWQQKGYGSEAKSYLQLWSGFKTCWNALANQTVKNDCKSFTIPRLDEDDKISLEFSTAQNKNNGLIIVKIIQLLQDAHNTFLEDVMEKYEKTINHEEKHEAKNDCRYMQKIIGKNKSLFNIHESDVVCLDKDQVTKIIQQWSLPSLKYGAINKARNDTLDLYAIENEIAHRFIKTRQILEIGIPFLQFSNQLNIKNCIDIIEENNKELKKEPFDQPLLQMFLSSLQSQSEMQRALGILNEVIVFVSQNIKIFELQINKNYLHVLMSCCFYFIFFMHRDKYFVELLEQMSFDEKNRKLFMMDLEDRQENFILCRHMCSLWRLLNNAVQSTFVDKSTIDNCVLDTYKKSLTEQLKQQLQATVENTSLRTTEKILDEWRDTAQIEGQKNE</sequence>
<dbReference type="AlphaFoldDB" id="X6P5R4"/>
<dbReference type="PROSITE" id="PS51981">
    <property type="entry name" value="ZF_RZ"/>
    <property type="match status" value="1"/>
</dbReference>
<keyword evidence="3" id="KW-0479">Metal-binding</keyword>
<comment type="subcellular location">
    <subcellularLocation>
        <location evidence="1">Cytoplasm</location>
    </subcellularLocation>
</comment>
<protein>
    <recommendedName>
        <fullName evidence="7">RZ-type domain-containing protein</fullName>
    </recommendedName>
</protein>
<name>X6P5R4_RETFI</name>
<evidence type="ECO:0000259" key="7">
    <source>
        <dbReference type="PROSITE" id="PS51981"/>
    </source>
</evidence>
<evidence type="ECO:0000256" key="2">
    <source>
        <dbReference type="ARBA" id="ARBA00022490"/>
    </source>
</evidence>
<dbReference type="GO" id="GO:0008270">
    <property type="term" value="F:zinc ion binding"/>
    <property type="evidence" value="ECO:0007669"/>
    <property type="project" value="UniProtKB-KW"/>
</dbReference>
<evidence type="ECO:0000256" key="5">
    <source>
        <dbReference type="ARBA" id="ARBA00022833"/>
    </source>
</evidence>
<evidence type="ECO:0000313" key="8">
    <source>
        <dbReference type="EMBL" id="ETO33546.1"/>
    </source>
</evidence>
<keyword evidence="2" id="KW-0963">Cytoplasm</keyword>
<keyword evidence="9" id="KW-1185">Reference proteome</keyword>
<dbReference type="Proteomes" id="UP000023152">
    <property type="component" value="Unassembled WGS sequence"/>
</dbReference>
<gene>
    <name evidence="8" type="ORF">RFI_03553</name>
</gene>
<evidence type="ECO:0000313" key="9">
    <source>
        <dbReference type="Proteomes" id="UP000023152"/>
    </source>
</evidence>
<dbReference type="GO" id="GO:0002376">
    <property type="term" value="P:immune system process"/>
    <property type="evidence" value="ECO:0007669"/>
    <property type="project" value="UniProtKB-KW"/>
</dbReference>